<proteinExistence type="predicted"/>
<keyword evidence="3" id="KW-1185">Reference proteome</keyword>
<reference evidence="2 3" key="1">
    <citation type="journal article" date="2019" name="Commun. Biol.">
        <title>The bagworm genome reveals a unique fibroin gene that provides high tensile strength.</title>
        <authorList>
            <person name="Kono N."/>
            <person name="Nakamura H."/>
            <person name="Ohtoshi R."/>
            <person name="Tomita M."/>
            <person name="Numata K."/>
            <person name="Arakawa K."/>
        </authorList>
    </citation>
    <scope>NUCLEOTIDE SEQUENCE [LARGE SCALE GENOMIC DNA]</scope>
</reference>
<evidence type="ECO:0000313" key="3">
    <source>
        <dbReference type="Proteomes" id="UP000299102"/>
    </source>
</evidence>
<feature type="region of interest" description="Disordered" evidence="1">
    <location>
        <begin position="62"/>
        <end position="81"/>
    </location>
</feature>
<dbReference type="AlphaFoldDB" id="A0A4C2A771"/>
<feature type="compositionally biased region" description="Gly residues" evidence="1">
    <location>
        <begin position="125"/>
        <end position="135"/>
    </location>
</feature>
<protein>
    <submittedName>
        <fullName evidence="2">Uncharacterized protein</fullName>
    </submittedName>
</protein>
<accession>A0A4C2A771</accession>
<evidence type="ECO:0000256" key="1">
    <source>
        <dbReference type="SAM" id="MobiDB-lite"/>
    </source>
</evidence>
<evidence type="ECO:0000313" key="2">
    <source>
        <dbReference type="EMBL" id="GBP95652.1"/>
    </source>
</evidence>
<gene>
    <name evidence="2" type="ORF">EVAR_13079_1</name>
</gene>
<sequence length="164" mass="17243">MEAFCSYTQKHWLQPRGHRTNSVTYYVDWPGRQSSPDPGPVNDSHLVLILDLDSGFVLNSTSRTERLSSRSSNGKTATRTADDIGYGVSSGKIFPGVMTITTTTTTARLLDRTSKHRTCPPGPWIMGGGSAGAGGEVRSVPVRAGGRAGAPGGGGLMTGRHLAG</sequence>
<dbReference type="EMBL" id="BGZK01002664">
    <property type="protein sequence ID" value="GBP95652.1"/>
    <property type="molecule type" value="Genomic_DNA"/>
</dbReference>
<organism evidence="2 3">
    <name type="scientific">Eumeta variegata</name>
    <name type="common">Bagworm moth</name>
    <name type="synonym">Eumeta japonica</name>
    <dbReference type="NCBI Taxonomy" id="151549"/>
    <lineage>
        <taxon>Eukaryota</taxon>
        <taxon>Metazoa</taxon>
        <taxon>Ecdysozoa</taxon>
        <taxon>Arthropoda</taxon>
        <taxon>Hexapoda</taxon>
        <taxon>Insecta</taxon>
        <taxon>Pterygota</taxon>
        <taxon>Neoptera</taxon>
        <taxon>Endopterygota</taxon>
        <taxon>Lepidoptera</taxon>
        <taxon>Glossata</taxon>
        <taxon>Ditrysia</taxon>
        <taxon>Tineoidea</taxon>
        <taxon>Psychidae</taxon>
        <taxon>Oiketicinae</taxon>
        <taxon>Eumeta</taxon>
    </lineage>
</organism>
<comment type="caution">
    <text evidence="2">The sequence shown here is derived from an EMBL/GenBank/DDBJ whole genome shotgun (WGS) entry which is preliminary data.</text>
</comment>
<name>A0A4C2A771_EUMVA</name>
<dbReference type="Proteomes" id="UP000299102">
    <property type="component" value="Unassembled WGS sequence"/>
</dbReference>
<feature type="region of interest" description="Disordered" evidence="1">
    <location>
        <begin position="114"/>
        <end position="135"/>
    </location>
</feature>